<name>A0A136A2W2_9ALTE</name>
<gene>
    <name evidence="1" type="ORF">AX660_05915</name>
</gene>
<reference evidence="2" key="1">
    <citation type="submission" date="2016-02" db="EMBL/GenBank/DDBJ databases">
        <authorList>
            <person name="Schultz-Johansen M."/>
            <person name="Glaring M.A."/>
            <person name="Bech P.K."/>
            <person name="Stougaard P."/>
        </authorList>
    </citation>
    <scope>NUCLEOTIDE SEQUENCE [LARGE SCALE GENOMIC DNA]</scope>
    <source>
        <strain evidence="2">S66</strain>
    </source>
</reference>
<dbReference type="EMBL" id="LSNE01000003">
    <property type="protein sequence ID" value="KXI29589.1"/>
    <property type="molecule type" value="Genomic_DNA"/>
</dbReference>
<dbReference type="Proteomes" id="UP000070299">
    <property type="component" value="Unassembled WGS sequence"/>
</dbReference>
<evidence type="ECO:0000313" key="1">
    <source>
        <dbReference type="EMBL" id="KXI29589.1"/>
    </source>
</evidence>
<organism evidence="1 2">
    <name type="scientific">Paraglaciecola hydrolytica</name>
    <dbReference type="NCBI Taxonomy" id="1799789"/>
    <lineage>
        <taxon>Bacteria</taxon>
        <taxon>Pseudomonadati</taxon>
        <taxon>Pseudomonadota</taxon>
        <taxon>Gammaproteobacteria</taxon>
        <taxon>Alteromonadales</taxon>
        <taxon>Alteromonadaceae</taxon>
        <taxon>Paraglaciecola</taxon>
    </lineage>
</organism>
<keyword evidence="2" id="KW-1185">Reference proteome</keyword>
<accession>A0A136A2W2</accession>
<dbReference type="RefSeq" id="WP_068372326.1">
    <property type="nucleotide sequence ID" value="NZ_LSNE01000003.1"/>
</dbReference>
<proteinExistence type="predicted"/>
<sequence length="72" mass="8318">MTNQFDVLALAEEVERDYKSGNLNRELLAQGQTLYGKNPQYPDYLERITPDGKRSLGHWRNGKFVETMSLLT</sequence>
<protein>
    <submittedName>
        <fullName evidence="1">Uncharacterized protein</fullName>
    </submittedName>
</protein>
<dbReference type="AlphaFoldDB" id="A0A136A2W2"/>
<dbReference type="OrthoDB" id="5422561at2"/>
<comment type="caution">
    <text evidence="1">The sequence shown here is derived from an EMBL/GenBank/DDBJ whole genome shotgun (WGS) entry which is preliminary data.</text>
</comment>
<evidence type="ECO:0000313" key="2">
    <source>
        <dbReference type="Proteomes" id="UP000070299"/>
    </source>
</evidence>